<dbReference type="RefSeq" id="XP_027204114.1">
    <property type="nucleotide sequence ID" value="XM_027348313.1"/>
</dbReference>
<keyword evidence="7" id="KW-0256">Endoplasmic reticulum</keyword>
<gene>
    <name evidence="16" type="primary">LOC113797863</name>
</gene>
<keyword evidence="14" id="KW-0812">Transmembrane</keyword>
<comment type="function">
    <text evidence="12">Cytochromes P450 are a group of heme-thiolate monooxygenases. They oxidize a variety of structurally unrelated compounds, including steroids, fatty acids, and xenobiotics.</text>
</comment>
<accession>A0A6P6YH05</accession>
<keyword evidence="6 13" id="KW-0479">Metal-binding</keyword>
<dbReference type="InterPro" id="IPR050705">
    <property type="entry name" value="Cytochrome_P450_3A"/>
</dbReference>
<evidence type="ECO:0000256" key="1">
    <source>
        <dbReference type="ARBA" id="ARBA00001971"/>
    </source>
</evidence>
<feature type="transmembrane region" description="Helical" evidence="14">
    <location>
        <begin position="97"/>
        <end position="115"/>
    </location>
</feature>
<dbReference type="InterPro" id="IPR001128">
    <property type="entry name" value="Cyt_P450"/>
</dbReference>
<dbReference type="OMA" id="NMMVFAR"/>
<dbReference type="PANTHER" id="PTHR24302">
    <property type="entry name" value="CYTOCHROME P450 FAMILY 3"/>
    <property type="match status" value="1"/>
</dbReference>
<dbReference type="Pfam" id="PF00067">
    <property type="entry name" value="p450"/>
    <property type="match status" value="3"/>
</dbReference>
<evidence type="ECO:0000256" key="11">
    <source>
        <dbReference type="ARBA" id="ARBA00023136"/>
    </source>
</evidence>
<dbReference type="GO" id="GO:0005789">
    <property type="term" value="C:endoplasmic reticulum membrane"/>
    <property type="evidence" value="ECO:0007669"/>
    <property type="project" value="UniProtKB-SubCell"/>
</dbReference>
<keyword evidence="10" id="KW-0503">Monooxygenase</keyword>
<reference evidence="16" key="1">
    <citation type="submission" date="2025-08" db="UniProtKB">
        <authorList>
            <consortium name="RefSeq"/>
        </authorList>
    </citation>
    <scope>IDENTIFICATION</scope>
    <source>
        <strain evidence="16">Airmid</strain>
    </source>
</reference>
<evidence type="ECO:0000313" key="16">
    <source>
        <dbReference type="RefSeq" id="XP_027204114.1"/>
    </source>
</evidence>
<evidence type="ECO:0000256" key="12">
    <source>
        <dbReference type="ARBA" id="ARBA00043906"/>
    </source>
</evidence>
<comment type="subcellular location">
    <subcellularLocation>
        <location evidence="3">Endoplasmic reticulum membrane</location>
    </subcellularLocation>
</comment>
<comment type="cofactor">
    <cofactor evidence="1 13">
        <name>heme</name>
        <dbReference type="ChEBI" id="CHEBI:30413"/>
    </cofactor>
</comment>
<dbReference type="GO" id="GO:0008395">
    <property type="term" value="F:steroid hydroxylase activity"/>
    <property type="evidence" value="ECO:0007669"/>
    <property type="project" value="TreeGrafter"/>
</dbReference>
<dbReference type="PANTHER" id="PTHR24302:SF15">
    <property type="entry name" value="FATTY-ACID PEROXYGENASE"/>
    <property type="match status" value="1"/>
</dbReference>
<dbReference type="InterPro" id="IPR017972">
    <property type="entry name" value="Cyt_P450_CS"/>
</dbReference>
<evidence type="ECO:0000256" key="2">
    <source>
        <dbReference type="ARBA" id="ARBA00003690"/>
    </source>
</evidence>
<proteinExistence type="inferred from homology"/>
<dbReference type="InterPro" id="IPR002403">
    <property type="entry name" value="Cyt_P450_E_grp-IV"/>
</dbReference>
<dbReference type="InterPro" id="IPR036396">
    <property type="entry name" value="Cyt_P450_sf"/>
</dbReference>
<feature type="binding site" description="axial binding residue" evidence="13">
    <location>
        <position position="895"/>
    </location>
    <ligand>
        <name>heme</name>
        <dbReference type="ChEBI" id="CHEBI:30413"/>
    </ligand>
    <ligandPart>
        <name>Fe</name>
        <dbReference type="ChEBI" id="CHEBI:18248"/>
    </ligandPart>
</feature>
<dbReference type="SUPFAM" id="SSF48264">
    <property type="entry name" value="Cytochrome P450"/>
    <property type="match status" value="3"/>
</dbReference>
<keyword evidence="5 13" id="KW-0349">Heme</keyword>
<evidence type="ECO:0000256" key="3">
    <source>
        <dbReference type="ARBA" id="ARBA00004586"/>
    </source>
</evidence>
<dbReference type="Proteomes" id="UP000515146">
    <property type="component" value="Unplaced"/>
</dbReference>
<dbReference type="GO" id="GO:0005506">
    <property type="term" value="F:iron ion binding"/>
    <property type="evidence" value="ECO:0007669"/>
    <property type="project" value="InterPro"/>
</dbReference>
<dbReference type="OrthoDB" id="6408550at2759"/>
<evidence type="ECO:0000256" key="14">
    <source>
        <dbReference type="SAM" id="Phobius"/>
    </source>
</evidence>
<comment type="similarity">
    <text evidence="4">Belongs to the cytochrome P450 family.</text>
</comment>
<keyword evidence="9 13" id="KW-0408">Iron</keyword>
<dbReference type="FunFam" id="1.10.630.10:FF:000003">
    <property type="entry name" value="cytochrome P450 3A12-like isoform X2"/>
    <property type="match status" value="3"/>
</dbReference>
<dbReference type="GO" id="GO:0020037">
    <property type="term" value="F:heme binding"/>
    <property type="evidence" value="ECO:0007669"/>
    <property type="project" value="InterPro"/>
</dbReference>
<sequence length="1404" mass="160811">MFSSIIVTVITAIIVIIAIYNYYRYYTFWQRQGIKAHPGPAFRLMRKPLHEFFFEKVKKYGYIFGIYGIGNRVLIVNDPKIAREISIKESHKFSIRWWGYLGSTSVIHSLLLMPANDDWKRIRAIVTPAFTSGKLKAMITPINKILKNFVRNLKKHSESGEIFDVSIYTGALTMDVIALCAYGIEVDSISESNHPLVKHAKRIMDWDSSWSLGICVIIPFLGRFLNLEPIDFESAKYFDNLTFKIIKERLKTKNQGKKDLIGLMVEQTLNDQSESNGIDTNGRKLKGISQEEIAGQGIVFLLAGYDTTNVTLCHVIYYLVKHLEWQDKLYEELITHDSALDYEALRNLPILNGIICETLRLKPAVNLVPRVADKDTMLLNTGIKIPAKTAIIFSPYIMHRIPEYFPDPESFKPERFIGENSMESSIAYMPYGIGNRLCVGMRFAQNELRAAVAQLILNYRLIPDKDLKLDYLKGNLILSPKQVMIRITKRIKACPGPHFRWMRKPLHEYFHEEVKKYGYIFGMYGIGNRVLVLNDPKIVREMSIKELHKFPNRWWGYFGKTSVIYSVLLMPANDDWKRIRTIVTPAFTSGKLKAMITPIHTILNNFVRNLERHSKSGEIFNVKIYTGALTMDIIGACAYGIEVDSISESNHPLVKHAQRIMNWDSSWSFAICVAIPFLGKFLDLDPIDRESAKYFDDLTFKIIEERLKTKNQQKKDLIGLMVEQTLNDQSESNGIDKNEQKLKGISREEIAGQGIVFLLAGYDTTNATLCHVIYYLVKHPEWQDKLYNELITHDSPLNYESLRSLPILNGVICETLRLKPAVILVPRAPAKSATLLNTGIEIPAKTLILFSPYIMHRIPEYFPDPESFKPERFIGENSMESSIAYMPFGTGSRLCVGNRFALNELRAAIAQLILNYRLIPNTNLKLEYLKGNFILSPKQVMIQIAKRIIARSGPDFGWMRKPLHEFVHEQVKKYGYIFGVYGIGQRALIFNDPKMVRELSIKELHKFPIRFGGYMGKTSMIHSLFMMPANDDWKRIRTIVSPAFTSGKLKAMITPINTILNNFVRNLERHAESGEMFDAKIYTSALTMDVIASCAYGIEVDSISESNHPLVKHAQRILSLDVSLNQAICFVFPFLGKFLNLDPFDRESAKYFDDLTFKIIEERLKTKNKQSKDLIGLMVEQTVNDQSESNGIDKNEQKLKGISREEIAGQGIIFFLAGYDTTNVTLCHIIYYLIKHPEWQDKLYEELSITDSSLDYESLRNLPILNGIICETLRLKPPLVSVQRTAARDTTLLNTGIKIPAEVSIIFHPYIMHRMPEYFPDPESFKPERFIGENSMESSIAYMPFGTGNRLCVGMRFAQNELRAAVAQLILHYRLIPDHDLKLDYFKGNVILSPKQVMIRIAKR</sequence>
<dbReference type="GO" id="GO:0016705">
    <property type="term" value="F:oxidoreductase activity, acting on paired donors, with incorporation or reduction of molecular oxygen"/>
    <property type="evidence" value="ECO:0007669"/>
    <property type="project" value="InterPro"/>
</dbReference>
<dbReference type="Gene3D" id="1.10.630.10">
    <property type="entry name" value="Cytochrome P450"/>
    <property type="match status" value="3"/>
</dbReference>
<evidence type="ECO:0000256" key="5">
    <source>
        <dbReference type="ARBA" id="ARBA00022617"/>
    </source>
</evidence>
<dbReference type="PRINTS" id="PR00385">
    <property type="entry name" value="P450"/>
</dbReference>
<keyword evidence="11 14" id="KW-0472">Membrane</keyword>
<evidence type="ECO:0000313" key="15">
    <source>
        <dbReference type="Proteomes" id="UP000515146"/>
    </source>
</evidence>
<evidence type="ECO:0000256" key="6">
    <source>
        <dbReference type="ARBA" id="ARBA00022723"/>
    </source>
</evidence>
<dbReference type="PROSITE" id="PS00086">
    <property type="entry name" value="CYTOCHROME_P450"/>
    <property type="match status" value="2"/>
</dbReference>
<evidence type="ECO:0000256" key="9">
    <source>
        <dbReference type="ARBA" id="ARBA00023004"/>
    </source>
</evidence>
<dbReference type="InParanoid" id="A0A6P6YH05"/>
<keyword evidence="14" id="KW-1133">Transmembrane helix</keyword>
<feature type="transmembrane region" description="Helical" evidence="14">
    <location>
        <begin position="6"/>
        <end position="23"/>
    </location>
</feature>
<dbReference type="PRINTS" id="PR00465">
    <property type="entry name" value="EP450IV"/>
</dbReference>
<evidence type="ECO:0000256" key="8">
    <source>
        <dbReference type="ARBA" id="ARBA00023002"/>
    </source>
</evidence>
<protein>
    <submittedName>
        <fullName evidence="16">Uncharacterized protein LOC113797863</fullName>
    </submittedName>
</protein>
<evidence type="ECO:0000256" key="10">
    <source>
        <dbReference type="ARBA" id="ARBA00023033"/>
    </source>
</evidence>
<evidence type="ECO:0000256" key="13">
    <source>
        <dbReference type="PIRSR" id="PIRSR602403-1"/>
    </source>
</evidence>
<keyword evidence="15" id="KW-1185">Reference proteome</keyword>
<keyword evidence="8" id="KW-0560">Oxidoreductase</keyword>
<evidence type="ECO:0000256" key="7">
    <source>
        <dbReference type="ARBA" id="ARBA00022824"/>
    </source>
</evidence>
<dbReference type="KEGG" id="dpte:113797863"/>
<comment type="function">
    <text evidence="2">May be involved in the metabolism of insect hormones and in the breakdown of synthetic insecticides.</text>
</comment>
<evidence type="ECO:0000256" key="4">
    <source>
        <dbReference type="ARBA" id="ARBA00010617"/>
    </source>
</evidence>
<name>A0A6P6YH05_DERPT</name>
<organism evidence="15 16">
    <name type="scientific">Dermatophagoides pteronyssinus</name>
    <name type="common">European house dust mite</name>
    <dbReference type="NCBI Taxonomy" id="6956"/>
    <lineage>
        <taxon>Eukaryota</taxon>
        <taxon>Metazoa</taxon>
        <taxon>Ecdysozoa</taxon>
        <taxon>Arthropoda</taxon>
        <taxon>Chelicerata</taxon>
        <taxon>Arachnida</taxon>
        <taxon>Acari</taxon>
        <taxon>Acariformes</taxon>
        <taxon>Sarcoptiformes</taxon>
        <taxon>Astigmata</taxon>
        <taxon>Psoroptidia</taxon>
        <taxon>Analgoidea</taxon>
        <taxon>Pyroglyphidae</taxon>
        <taxon>Dermatophagoidinae</taxon>
        <taxon>Dermatophagoides</taxon>
    </lineage>
</organism>